<dbReference type="Pfam" id="PF00583">
    <property type="entry name" value="Acetyltransf_1"/>
    <property type="match status" value="1"/>
</dbReference>
<accession>A0A2S2NLD3</accession>
<dbReference type="SUPFAM" id="SSF55729">
    <property type="entry name" value="Acyl-CoA N-acyltransferases (Nat)"/>
    <property type="match status" value="1"/>
</dbReference>
<sequence>MDKMKKTISYSIVPITETNGQDVINSIEKHFIRDEPLNESVELFKEEESVIKYRNFCSNLLHTGLSFMAVSETGEVMGVILSSIMSMDDYIIQQYSDENFDPSSRFDDIEVLLNKVRRDIDLFGKFPNVNIDRIMELKLISVNEAFRGQGVCQALVKKSKELALELGYQMIYAECSSYFTAKAMERCGFQCIYSLSYSDYVDRKGKVVFNVVKPPHEYIKVQLLLL</sequence>
<gene>
    <name evidence="15" type="ORF">g.4093</name>
</gene>
<comment type="catalytic activity">
    <reaction evidence="8">
        <text>serotonin + (5Z,8Z,11Z,14Z)-eicosatetraenoyl-CoA = N-[(5Z,8Z,11Z,14Z)-eicosatetraenoyl]-serotonin + CoA + H(+)</text>
        <dbReference type="Rhea" id="RHEA:51396"/>
        <dbReference type="ChEBI" id="CHEBI:15378"/>
        <dbReference type="ChEBI" id="CHEBI:57287"/>
        <dbReference type="ChEBI" id="CHEBI:57368"/>
        <dbReference type="ChEBI" id="CHEBI:132255"/>
        <dbReference type="ChEBI" id="CHEBI:350546"/>
    </reaction>
    <physiologicalReaction direction="left-to-right" evidence="8">
        <dbReference type="Rhea" id="RHEA:51397"/>
    </physiologicalReaction>
</comment>
<dbReference type="PANTHER" id="PTHR20905">
    <property type="entry name" value="N-ACETYLTRANSFERASE-RELATED"/>
    <property type="match status" value="1"/>
</dbReference>
<evidence type="ECO:0000256" key="10">
    <source>
        <dbReference type="ARBA" id="ARBA00051823"/>
    </source>
</evidence>
<evidence type="ECO:0000259" key="14">
    <source>
        <dbReference type="PROSITE" id="PS51186"/>
    </source>
</evidence>
<evidence type="ECO:0000256" key="12">
    <source>
        <dbReference type="ARBA" id="ARBA00052335"/>
    </source>
</evidence>
<evidence type="ECO:0000256" key="9">
    <source>
        <dbReference type="ARBA" id="ARBA00051711"/>
    </source>
</evidence>
<proteinExistence type="inferred from homology"/>
<dbReference type="EMBL" id="GGMR01004967">
    <property type="protein sequence ID" value="MBY17586.1"/>
    <property type="molecule type" value="Transcribed_RNA"/>
</dbReference>
<dbReference type="GO" id="GO:0004059">
    <property type="term" value="F:aralkylamine N-acetyltransferase activity"/>
    <property type="evidence" value="ECO:0007669"/>
    <property type="project" value="UniProtKB-EC"/>
</dbReference>
<comment type="pathway">
    <text evidence="3">Aromatic compound metabolism; melatonin biosynthesis; melatonin from serotonin: step 1/2.</text>
</comment>
<dbReference type="FunFam" id="3.40.630.30:FF:000046">
    <property type="entry name" value="Dopamine N-acetyltransferase"/>
    <property type="match status" value="1"/>
</dbReference>
<dbReference type="InterPro" id="IPR000182">
    <property type="entry name" value="GNAT_dom"/>
</dbReference>
<dbReference type="Gene3D" id="3.40.630.30">
    <property type="match status" value="1"/>
</dbReference>
<evidence type="ECO:0000256" key="1">
    <source>
        <dbReference type="ARBA" id="ARBA00022679"/>
    </source>
</evidence>
<dbReference type="InterPro" id="IPR016181">
    <property type="entry name" value="Acyl_CoA_acyltransferase"/>
</dbReference>
<evidence type="ECO:0000256" key="6">
    <source>
        <dbReference type="ARBA" id="ARBA00050189"/>
    </source>
</evidence>
<evidence type="ECO:0000256" key="3">
    <source>
        <dbReference type="ARBA" id="ARBA00037926"/>
    </source>
</evidence>
<evidence type="ECO:0000256" key="5">
    <source>
        <dbReference type="ARBA" id="ARBA00039114"/>
    </source>
</evidence>
<dbReference type="PANTHER" id="PTHR20905:SF1">
    <property type="entry name" value="AT07410P-RELATED"/>
    <property type="match status" value="1"/>
</dbReference>
<name>A0A2S2NLD3_SCHGA</name>
<reference evidence="15" key="1">
    <citation type="submission" date="2018-04" db="EMBL/GenBank/DDBJ databases">
        <title>Transcriptome of Schizaphis graminum biotype I.</title>
        <authorList>
            <person name="Scully E.D."/>
            <person name="Geib S.M."/>
            <person name="Palmer N.A."/>
            <person name="Koch K."/>
            <person name="Bradshaw J."/>
            <person name="Heng-Moss T."/>
            <person name="Sarath G."/>
        </authorList>
    </citation>
    <scope>NUCLEOTIDE SEQUENCE</scope>
</reference>
<dbReference type="CDD" id="cd04301">
    <property type="entry name" value="NAT_SF"/>
    <property type="match status" value="1"/>
</dbReference>
<evidence type="ECO:0000313" key="15">
    <source>
        <dbReference type="EMBL" id="MBY17586.1"/>
    </source>
</evidence>
<dbReference type="AlphaFoldDB" id="A0A2S2NLD3"/>
<evidence type="ECO:0000256" key="7">
    <source>
        <dbReference type="ARBA" id="ARBA00050849"/>
    </source>
</evidence>
<comment type="catalytic activity">
    <reaction evidence="12">
        <text>dopamine + hexadecanoyl-CoA = N-hexadecanoyl-dopamine + CoA + H(+)</text>
        <dbReference type="Rhea" id="RHEA:51376"/>
        <dbReference type="ChEBI" id="CHEBI:15378"/>
        <dbReference type="ChEBI" id="CHEBI:57287"/>
        <dbReference type="ChEBI" id="CHEBI:57379"/>
        <dbReference type="ChEBI" id="CHEBI:59905"/>
        <dbReference type="ChEBI" id="CHEBI:134058"/>
    </reaction>
    <physiologicalReaction direction="left-to-right" evidence="12">
        <dbReference type="Rhea" id="RHEA:51377"/>
    </physiologicalReaction>
</comment>
<keyword evidence="1" id="KW-0808">Transferase</keyword>
<evidence type="ECO:0000256" key="2">
    <source>
        <dbReference type="ARBA" id="ARBA00023315"/>
    </source>
</evidence>
<comment type="catalytic activity">
    <reaction evidence="11">
        <text>serotonin + hexadecanoyl-CoA = N-hexadecanoyl-serotonin + CoA + H(+)</text>
        <dbReference type="Rhea" id="RHEA:51384"/>
        <dbReference type="ChEBI" id="CHEBI:15378"/>
        <dbReference type="ChEBI" id="CHEBI:57287"/>
        <dbReference type="ChEBI" id="CHEBI:57379"/>
        <dbReference type="ChEBI" id="CHEBI:134059"/>
        <dbReference type="ChEBI" id="CHEBI:350546"/>
    </reaction>
    <physiologicalReaction direction="left-to-right" evidence="11">
        <dbReference type="Rhea" id="RHEA:51385"/>
    </physiologicalReaction>
</comment>
<dbReference type="PROSITE" id="PS51186">
    <property type="entry name" value="GNAT"/>
    <property type="match status" value="1"/>
</dbReference>
<evidence type="ECO:0000256" key="4">
    <source>
        <dbReference type="ARBA" id="ARBA00038182"/>
    </source>
</evidence>
<organism evidence="15">
    <name type="scientific">Schizaphis graminum</name>
    <name type="common">Green bug aphid</name>
    <dbReference type="NCBI Taxonomy" id="13262"/>
    <lineage>
        <taxon>Eukaryota</taxon>
        <taxon>Metazoa</taxon>
        <taxon>Ecdysozoa</taxon>
        <taxon>Arthropoda</taxon>
        <taxon>Hexapoda</taxon>
        <taxon>Insecta</taxon>
        <taxon>Pterygota</taxon>
        <taxon>Neoptera</taxon>
        <taxon>Paraneoptera</taxon>
        <taxon>Hemiptera</taxon>
        <taxon>Sternorrhyncha</taxon>
        <taxon>Aphidomorpha</taxon>
        <taxon>Aphidoidea</taxon>
        <taxon>Aphididae</taxon>
        <taxon>Aphidini</taxon>
        <taxon>Schizaphis</taxon>
    </lineage>
</organism>
<comment type="catalytic activity">
    <reaction evidence="6">
        <text>dopamine + (9Z)-octadecenoyl-CoA = N-(9Z-octadecanoyl)-dopamine + CoA + H(+)</text>
        <dbReference type="Rhea" id="RHEA:51380"/>
        <dbReference type="ChEBI" id="CHEBI:15378"/>
        <dbReference type="ChEBI" id="CHEBI:31883"/>
        <dbReference type="ChEBI" id="CHEBI:57287"/>
        <dbReference type="ChEBI" id="CHEBI:57387"/>
        <dbReference type="ChEBI" id="CHEBI:59905"/>
    </reaction>
    <physiologicalReaction direction="left-to-right" evidence="6">
        <dbReference type="Rhea" id="RHEA:51381"/>
    </physiologicalReaction>
</comment>
<comment type="catalytic activity">
    <reaction evidence="13">
        <text>serotonin + acetyl-CoA = N-acetylserotonin + CoA + H(+)</text>
        <dbReference type="Rhea" id="RHEA:25217"/>
        <dbReference type="ChEBI" id="CHEBI:15378"/>
        <dbReference type="ChEBI" id="CHEBI:17697"/>
        <dbReference type="ChEBI" id="CHEBI:57287"/>
        <dbReference type="ChEBI" id="CHEBI:57288"/>
        <dbReference type="ChEBI" id="CHEBI:350546"/>
        <dbReference type="EC" id="2.3.1.87"/>
    </reaction>
    <physiologicalReaction direction="left-to-right" evidence="13">
        <dbReference type="Rhea" id="RHEA:25218"/>
    </physiologicalReaction>
</comment>
<comment type="similarity">
    <text evidence="4">Belongs to the acetyltransferase family. AANAT subfamily.</text>
</comment>
<evidence type="ECO:0000256" key="11">
    <source>
        <dbReference type="ARBA" id="ARBA00052178"/>
    </source>
</evidence>
<evidence type="ECO:0000256" key="8">
    <source>
        <dbReference type="ARBA" id="ARBA00051284"/>
    </source>
</evidence>
<dbReference type="EC" id="2.3.1.87" evidence="5"/>
<comment type="catalytic activity">
    <reaction evidence="7">
        <text>serotonin + octadecanoyl-CoA = N-octadecanoyl-serotonin + CoA + H(+)</text>
        <dbReference type="Rhea" id="RHEA:51400"/>
        <dbReference type="ChEBI" id="CHEBI:15378"/>
        <dbReference type="ChEBI" id="CHEBI:57287"/>
        <dbReference type="ChEBI" id="CHEBI:57394"/>
        <dbReference type="ChEBI" id="CHEBI:134065"/>
        <dbReference type="ChEBI" id="CHEBI:350546"/>
    </reaction>
    <physiologicalReaction direction="left-to-right" evidence="7">
        <dbReference type="Rhea" id="RHEA:51401"/>
    </physiologicalReaction>
</comment>
<feature type="domain" description="N-acetyltransferase" evidence="14">
    <location>
        <begin position="79"/>
        <end position="207"/>
    </location>
</feature>
<comment type="catalytic activity">
    <reaction evidence="10">
        <text>serotonin + (9Z)-octadecenoyl-CoA = N-(9Z-octadecenoyl)-serotonin + CoA + H(+)</text>
        <dbReference type="Rhea" id="RHEA:51392"/>
        <dbReference type="ChEBI" id="CHEBI:15378"/>
        <dbReference type="ChEBI" id="CHEBI:57287"/>
        <dbReference type="ChEBI" id="CHEBI:57387"/>
        <dbReference type="ChEBI" id="CHEBI:134064"/>
        <dbReference type="ChEBI" id="CHEBI:350546"/>
    </reaction>
    <physiologicalReaction direction="left-to-right" evidence="10">
        <dbReference type="Rhea" id="RHEA:51393"/>
    </physiologicalReaction>
</comment>
<keyword evidence="2" id="KW-0012">Acyltransferase</keyword>
<comment type="catalytic activity">
    <reaction evidence="9">
        <text>dopamine + acetyl-CoA = N-acetyldopamine + CoA + H(+)</text>
        <dbReference type="Rhea" id="RHEA:51388"/>
        <dbReference type="ChEBI" id="CHEBI:15378"/>
        <dbReference type="ChEBI" id="CHEBI:57287"/>
        <dbReference type="ChEBI" id="CHEBI:57288"/>
        <dbReference type="ChEBI" id="CHEBI:59905"/>
        <dbReference type="ChEBI" id="CHEBI:125678"/>
    </reaction>
    <physiologicalReaction direction="left-to-right" evidence="9">
        <dbReference type="Rhea" id="RHEA:51389"/>
    </physiologicalReaction>
</comment>
<protein>
    <recommendedName>
        <fullName evidence="5">aralkylamine N-acetyltransferase</fullName>
        <ecNumber evidence="5">2.3.1.87</ecNumber>
    </recommendedName>
</protein>
<evidence type="ECO:0000256" key="13">
    <source>
        <dbReference type="ARBA" id="ARBA00052491"/>
    </source>
</evidence>